<organism evidence="1">
    <name type="scientific">Rodentolepis nana</name>
    <name type="common">Dwarf tapeworm</name>
    <name type="synonym">Hymenolepis nana</name>
    <dbReference type="NCBI Taxonomy" id="102285"/>
    <lineage>
        <taxon>Eukaryota</taxon>
        <taxon>Metazoa</taxon>
        <taxon>Spiralia</taxon>
        <taxon>Lophotrochozoa</taxon>
        <taxon>Platyhelminthes</taxon>
        <taxon>Cestoda</taxon>
        <taxon>Eucestoda</taxon>
        <taxon>Cyclophyllidea</taxon>
        <taxon>Hymenolepididae</taxon>
        <taxon>Rodentolepis</taxon>
    </lineage>
</organism>
<dbReference type="WBParaSite" id="HNAJ_0000547201-mRNA-1">
    <property type="protein sequence ID" value="HNAJ_0000547201-mRNA-1"/>
    <property type="gene ID" value="HNAJ_0000547201"/>
</dbReference>
<dbReference type="AlphaFoldDB" id="A0A0R3TEI3"/>
<reference evidence="1" key="1">
    <citation type="submission" date="2017-02" db="UniProtKB">
        <authorList>
            <consortium name="WormBaseParasite"/>
        </authorList>
    </citation>
    <scope>IDENTIFICATION</scope>
</reference>
<sequence>LLSVLVFRAGHRIRCFAKQSCPVRSLNSATASILGQSGMSESATVHCSADPCIAKSLSPSYQDQGLFFWESIVVLPATRSIASIGVDFIPEHGIASMGVDLIPPVISLVMLWPSIPLVISRNAWLCAFSYWFESHLCGCNEFLSGLRVTSVAVMSGGRSRVTSVAVMSGSQQ</sequence>
<name>A0A0R3TEI3_RODNA</name>
<protein>
    <submittedName>
        <fullName evidence="1">Secreted protein</fullName>
    </submittedName>
</protein>
<proteinExistence type="predicted"/>
<accession>A0A0R3TEI3</accession>
<evidence type="ECO:0000313" key="1">
    <source>
        <dbReference type="WBParaSite" id="HNAJ_0000547201-mRNA-1"/>
    </source>
</evidence>